<dbReference type="EMBL" id="FWFN01000010">
    <property type="protein sequence ID" value="SLN72708.1"/>
    <property type="molecule type" value="Genomic_DNA"/>
</dbReference>
<sequence>MRRLQCDLPFTLTVESPAMSDLNALLEPGMLVRHPMEPDWGTGQVQSNIGGRITVNFPEAGKIVIDGSRIALIPVFDH</sequence>
<proteinExistence type="predicted"/>
<organism evidence="1 2">
    <name type="scientific">Pseudooceanicola marinus</name>
    <dbReference type="NCBI Taxonomy" id="396013"/>
    <lineage>
        <taxon>Bacteria</taxon>
        <taxon>Pseudomonadati</taxon>
        <taxon>Pseudomonadota</taxon>
        <taxon>Alphaproteobacteria</taxon>
        <taxon>Rhodobacterales</taxon>
        <taxon>Paracoccaceae</taxon>
        <taxon>Pseudooceanicola</taxon>
    </lineage>
</organism>
<keyword evidence="2" id="KW-1185">Reference proteome</keyword>
<gene>
    <name evidence="1" type="ORF">PSM7751_03949</name>
</gene>
<evidence type="ECO:0000313" key="2">
    <source>
        <dbReference type="Proteomes" id="UP000193963"/>
    </source>
</evidence>
<name>A0A1X7A7P8_9RHOB</name>
<protein>
    <recommendedName>
        <fullName evidence="3">DUF3553 domain-containing protein</fullName>
    </recommendedName>
</protein>
<accession>A0A1X7A7P8</accession>
<evidence type="ECO:0008006" key="3">
    <source>
        <dbReference type="Google" id="ProtNLM"/>
    </source>
</evidence>
<evidence type="ECO:0000313" key="1">
    <source>
        <dbReference type="EMBL" id="SLN72708.1"/>
    </source>
</evidence>
<dbReference type="Pfam" id="PF12073">
    <property type="entry name" value="DUF3553"/>
    <property type="match status" value="1"/>
</dbReference>
<dbReference type="InterPro" id="IPR021938">
    <property type="entry name" value="DUF3553"/>
</dbReference>
<reference evidence="1 2" key="1">
    <citation type="submission" date="2017-03" db="EMBL/GenBank/DDBJ databases">
        <authorList>
            <person name="Afonso C.L."/>
            <person name="Miller P.J."/>
            <person name="Scott M.A."/>
            <person name="Spackman E."/>
            <person name="Goraichik I."/>
            <person name="Dimitrov K.M."/>
            <person name="Suarez D.L."/>
            <person name="Swayne D.E."/>
        </authorList>
    </citation>
    <scope>NUCLEOTIDE SEQUENCE [LARGE SCALE GENOMIC DNA]</scope>
    <source>
        <strain evidence="1 2">CECT 7751</strain>
    </source>
</reference>
<dbReference type="AlphaFoldDB" id="A0A1X7A7P8"/>
<dbReference type="Proteomes" id="UP000193963">
    <property type="component" value="Unassembled WGS sequence"/>
</dbReference>